<evidence type="ECO:0000313" key="2">
    <source>
        <dbReference type="Proteomes" id="UP000273675"/>
    </source>
</evidence>
<evidence type="ECO:0000313" key="1">
    <source>
        <dbReference type="EMBL" id="RKQ94154.1"/>
    </source>
</evidence>
<organism evidence="1 2">
    <name type="scientific">Maricaulis maris</name>
    <dbReference type="NCBI Taxonomy" id="74318"/>
    <lineage>
        <taxon>Bacteria</taxon>
        <taxon>Pseudomonadati</taxon>
        <taxon>Pseudomonadota</taxon>
        <taxon>Alphaproteobacteria</taxon>
        <taxon>Maricaulales</taxon>
        <taxon>Maricaulaceae</taxon>
        <taxon>Maricaulis</taxon>
    </lineage>
</organism>
<dbReference type="OrthoDB" id="10001443at2"/>
<accession>A0A495CY24</accession>
<reference evidence="1 2" key="1">
    <citation type="submission" date="2018-10" db="EMBL/GenBank/DDBJ databases">
        <title>Genomic Encyclopedia of Type Strains, Phase IV (KMG-IV): sequencing the most valuable type-strain genomes for metagenomic binning, comparative biology and taxonomic classification.</title>
        <authorList>
            <person name="Goeker M."/>
        </authorList>
    </citation>
    <scope>NUCLEOTIDE SEQUENCE [LARGE SCALE GENOMIC DNA]</scope>
    <source>
        <strain evidence="1 2">DSM 4734</strain>
    </source>
</reference>
<dbReference type="EMBL" id="RBIM01000008">
    <property type="protein sequence ID" value="RKQ94154.1"/>
    <property type="molecule type" value="Genomic_DNA"/>
</dbReference>
<proteinExistence type="predicted"/>
<dbReference type="AlphaFoldDB" id="A0A495CY24"/>
<comment type="caution">
    <text evidence="1">The sequence shown here is derived from an EMBL/GenBank/DDBJ whole genome shotgun (WGS) entry which is preliminary data.</text>
</comment>
<dbReference type="InterPro" id="IPR025310">
    <property type="entry name" value="DUF4164"/>
</dbReference>
<sequence length="168" mass="18256">MAETLYWGVTMAETFGLFCHVGQTEARRGPRSEPSTFPPLFTVMNRSGVKVTGGEVEEELELWADAADSGRMNVRSDMPEDPLEVVISRLDKAMGRVEGVARTMRARVRKAEMAAVEARDADVDRANLAEALDEARGREAVLQDAAQSASDALDSAISDLRGLLTEEG</sequence>
<gene>
    <name evidence="1" type="ORF">C7435_3126</name>
</gene>
<name>A0A495CY24_9PROT</name>
<protein>
    <submittedName>
        <fullName evidence="1">Uncharacterized protein DUF4164</fullName>
    </submittedName>
</protein>
<dbReference type="Proteomes" id="UP000273675">
    <property type="component" value="Unassembled WGS sequence"/>
</dbReference>
<dbReference type="Pfam" id="PF13747">
    <property type="entry name" value="DUF4164"/>
    <property type="match status" value="1"/>
</dbReference>
<dbReference type="RefSeq" id="WP_121212393.1">
    <property type="nucleotide sequence ID" value="NZ_RBIM01000008.1"/>
</dbReference>